<dbReference type="SUPFAM" id="SSF53474">
    <property type="entry name" value="alpha/beta-Hydrolases"/>
    <property type="match status" value="1"/>
</dbReference>
<evidence type="ECO:0000313" key="3">
    <source>
        <dbReference type="Proteomes" id="UP000283063"/>
    </source>
</evidence>
<dbReference type="KEGG" id="sedi:EBB79_17830"/>
<keyword evidence="2" id="KW-0378">Hydrolase</keyword>
<dbReference type="Pfam" id="PF00561">
    <property type="entry name" value="Abhydrolase_1"/>
    <property type="match status" value="1"/>
</dbReference>
<dbReference type="AlphaFoldDB" id="A0A3T0N6F2"/>
<dbReference type="InterPro" id="IPR000073">
    <property type="entry name" value="AB_hydrolase_1"/>
</dbReference>
<dbReference type="PANTHER" id="PTHR43798">
    <property type="entry name" value="MONOACYLGLYCEROL LIPASE"/>
    <property type="match status" value="1"/>
</dbReference>
<reference evidence="2 3" key="1">
    <citation type="submission" date="2018-10" db="EMBL/GenBank/DDBJ databases">
        <title>Parasedimentitalea marina sp. nov., a psychrophilic bacterium isolated from deep seawater of the New Britain Trench.</title>
        <authorList>
            <person name="Cao J."/>
        </authorList>
    </citation>
    <scope>NUCLEOTIDE SEQUENCE [LARGE SCALE GENOMIC DNA]</scope>
    <source>
        <strain evidence="2 3">W43</strain>
    </source>
</reference>
<protein>
    <submittedName>
        <fullName evidence="2">Alpha/beta fold hydrolase</fullName>
    </submittedName>
</protein>
<dbReference type="Proteomes" id="UP000283063">
    <property type="component" value="Chromosome"/>
</dbReference>
<dbReference type="PANTHER" id="PTHR43798:SF5">
    <property type="entry name" value="MONOACYLGLYCEROL LIPASE ABHD6"/>
    <property type="match status" value="1"/>
</dbReference>
<dbReference type="InterPro" id="IPR029058">
    <property type="entry name" value="AB_hydrolase_fold"/>
</dbReference>
<dbReference type="InterPro" id="IPR050266">
    <property type="entry name" value="AB_hydrolase_sf"/>
</dbReference>
<evidence type="ECO:0000313" key="2">
    <source>
        <dbReference type="EMBL" id="AZV79549.1"/>
    </source>
</evidence>
<dbReference type="PRINTS" id="PR00111">
    <property type="entry name" value="ABHYDROLASE"/>
</dbReference>
<dbReference type="EMBL" id="CP033219">
    <property type="protein sequence ID" value="AZV79549.1"/>
    <property type="molecule type" value="Genomic_DNA"/>
</dbReference>
<dbReference type="GO" id="GO:0046464">
    <property type="term" value="P:acylglycerol catabolic process"/>
    <property type="evidence" value="ECO:0007669"/>
    <property type="project" value="TreeGrafter"/>
</dbReference>
<evidence type="ECO:0000259" key="1">
    <source>
        <dbReference type="Pfam" id="PF00561"/>
    </source>
</evidence>
<gene>
    <name evidence="2" type="ORF">EBB79_17830</name>
</gene>
<dbReference type="GO" id="GO:0016020">
    <property type="term" value="C:membrane"/>
    <property type="evidence" value="ECO:0007669"/>
    <property type="project" value="TreeGrafter"/>
</dbReference>
<sequence>MTVLNSLAVASVAVTAAFLSASHLKTRRLARKAEEMVPPVGKFQPVPGGVIHYVEMGPADAPPLVLIHGLSGQLQHFTYALADLLAPDFRLIILDRPGCGYSTRDHDRLAILPEQAKMIQSFLDLLKIEQPILCGHSLGGAIALAMALDAPDKIRGLALLAPLTHPIEEAGVFKGLIVHSPFMRRVMAQTVAVPMAQCSAAEVLQQVFAPSPCPDDFPIQAGAVLGLRPKSFITASADATLGSGNIALQSARYASALKTPGAVLFGDQDTVLNPQTNGSTMERFGLQCQMLPDQGHMLPICAPAQCNAFIRETIAQLP</sequence>
<dbReference type="RefSeq" id="WP_127750139.1">
    <property type="nucleotide sequence ID" value="NZ_CP033219.1"/>
</dbReference>
<organism evidence="2 3">
    <name type="scientific">Parasedimentitalea marina</name>
    <dbReference type="NCBI Taxonomy" id="2483033"/>
    <lineage>
        <taxon>Bacteria</taxon>
        <taxon>Pseudomonadati</taxon>
        <taxon>Pseudomonadota</taxon>
        <taxon>Alphaproteobacteria</taxon>
        <taxon>Rhodobacterales</taxon>
        <taxon>Paracoccaceae</taxon>
        <taxon>Parasedimentitalea</taxon>
    </lineage>
</organism>
<dbReference type="Gene3D" id="3.40.50.1820">
    <property type="entry name" value="alpha/beta hydrolase"/>
    <property type="match status" value="1"/>
</dbReference>
<dbReference type="GO" id="GO:0047372">
    <property type="term" value="F:monoacylglycerol lipase activity"/>
    <property type="evidence" value="ECO:0007669"/>
    <property type="project" value="TreeGrafter"/>
</dbReference>
<accession>A0A3T0N6F2</accession>
<dbReference type="OrthoDB" id="9815441at2"/>
<proteinExistence type="predicted"/>
<name>A0A3T0N6F2_9RHOB</name>
<feature type="domain" description="AB hydrolase-1" evidence="1">
    <location>
        <begin position="62"/>
        <end position="298"/>
    </location>
</feature>
<keyword evidence="3" id="KW-1185">Reference proteome</keyword>